<dbReference type="InterPro" id="IPR056738">
    <property type="entry name" value="NfeD1b_N"/>
</dbReference>
<keyword evidence="12" id="KW-1185">Reference proteome</keyword>
<comment type="caution">
    <text evidence="11">The sequence shown here is derived from an EMBL/GenBank/DDBJ whole genome shotgun (WGS) entry which is preliminary data.</text>
</comment>
<dbReference type="InterPro" id="IPR002810">
    <property type="entry name" value="NfeD-like_C"/>
</dbReference>
<evidence type="ECO:0000256" key="5">
    <source>
        <dbReference type="SAM" id="MobiDB-lite"/>
    </source>
</evidence>
<dbReference type="InterPro" id="IPR029045">
    <property type="entry name" value="ClpP/crotonase-like_dom_sf"/>
</dbReference>
<dbReference type="GO" id="GO:0016020">
    <property type="term" value="C:membrane"/>
    <property type="evidence" value="ECO:0007669"/>
    <property type="project" value="UniProtKB-SubCell"/>
</dbReference>
<dbReference type="Pfam" id="PF24961">
    <property type="entry name" value="NfeD_membrane"/>
    <property type="match status" value="1"/>
</dbReference>
<dbReference type="InterPro" id="IPR012340">
    <property type="entry name" value="NA-bd_OB-fold"/>
</dbReference>
<evidence type="ECO:0000256" key="4">
    <source>
        <dbReference type="ARBA" id="ARBA00023136"/>
    </source>
</evidence>
<evidence type="ECO:0000256" key="6">
    <source>
        <dbReference type="SAM" id="Phobius"/>
    </source>
</evidence>
<dbReference type="Gene3D" id="2.40.50.140">
    <property type="entry name" value="Nucleic acid-binding proteins"/>
    <property type="match status" value="1"/>
</dbReference>
<comment type="subcellular location">
    <subcellularLocation>
        <location evidence="1">Membrane</location>
        <topology evidence="1">Multi-pass membrane protein</topology>
    </subcellularLocation>
</comment>
<evidence type="ECO:0000256" key="1">
    <source>
        <dbReference type="ARBA" id="ARBA00004141"/>
    </source>
</evidence>
<feature type="transmembrane region" description="Helical" evidence="6">
    <location>
        <begin position="354"/>
        <end position="371"/>
    </location>
</feature>
<dbReference type="Pfam" id="PF25145">
    <property type="entry name" value="NfeD1b_N"/>
    <property type="match status" value="1"/>
</dbReference>
<dbReference type="Gene3D" id="3.90.226.10">
    <property type="entry name" value="2-enoyl-CoA Hydratase, Chain A, domain 1"/>
    <property type="match status" value="1"/>
</dbReference>
<dbReference type="SUPFAM" id="SSF141322">
    <property type="entry name" value="NfeD domain-like"/>
    <property type="match status" value="1"/>
</dbReference>
<feature type="domain" description="NfeD-like C-terminal" evidence="8">
    <location>
        <begin position="416"/>
        <end position="469"/>
    </location>
</feature>
<evidence type="ECO:0000259" key="8">
    <source>
        <dbReference type="Pfam" id="PF01957"/>
    </source>
</evidence>
<evidence type="ECO:0000256" key="3">
    <source>
        <dbReference type="ARBA" id="ARBA00022989"/>
    </source>
</evidence>
<dbReference type="AlphaFoldDB" id="A0A5M6ZJS8"/>
<proteinExistence type="predicted"/>
<organism evidence="11 12">
    <name type="scientific">Alkalicaulis satelles</name>
    <dbReference type="NCBI Taxonomy" id="2609175"/>
    <lineage>
        <taxon>Bacteria</taxon>
        <taxon>Pseudomonadati</taxon>
        <taxon>Pseudomonadota</taxon>
        <taxon>Alphaproteobacteria</taxon>
        <taxon>Maricaulales</taxon>
        <taxon>Maricaulaceae</taxon>
        <taxon>Alkalicaulis</taxon>
    </lineage>
</organism>
<evidence type="ECO:0000259" key="9">
    <source>
        <dbReference type="Pfam" id="PF24961"/>
    </source>
</evidence>
<sequence>MIAWKQGVRSVSWLLAALGFAALAAGALTQERAGEARVLTAELTGVIGPANAGYIQRAITRAEREGAAMLVIEMDTPGGLDTAMRDINRSILASETPVAVFVHPSGARATSAGAYILYASHIAGMAPGTSVGAATPVQMGGGDEAPAPAPAPARDSADEDGDGEDSSASRERTAPSSAQAMRNKVVNDSVAYIRSLAEMRGRNADWAEEAVREGVSASYSEALELGVIEIVAASLPAFLEEADGRTVTLSGGREVVLEVAGAGIEAVEKTFAEEALAVITDPNIAFLLLNLGFIGLLVSFYNGLEPVTAIAGVIFIIIGFYALNTLPVNYAGAALIILGLVLLVAEAFFASSGLLALGGLAAFAIGSLMLMDTEVEGLRIDWRLIAATTVALGAATFFLVSYGLAAQGRKVTTGDKGLIGLTGRVVSWDGAGGYVMVDGERWKAVSADTLAEGDTVKVTGVEGLTLRVKLVK</sequence>
<keyword evidence="4 6" id="KW-0472">Membrane</keyword>
<keyword evidence="7" id="KW-0732">Signal</keyword>
<dbReference type="EMBL" id="VWOJ01000001">
    <property type="protein sequence ID" value="KAA5805076.1"/>
    <property type="molecule type" value="Genomic_DNA"/>
</dbReference>
<feature type="signal peptide" evidence="7">
    <location>
        <begin position="1"/>
        <end position="24"/>
    </location>
</feature>
<feature type="domain" description="NfeD integral membrane" evidence="9">
    <location>
        <begin position="283"/>
        <end position="400"/>
    </location>
</feature>
<feature type="transmembrane region" description="Helical" evidence="6">
    <location>
        <begin position="307"/>
        <end position="324"/>
    </location>
</feature>
<protein>
    <submittedName>
        <fullName evidence="11">Nodulation protein NfeD</fullName>
    </submittedName>
</protein>
<evidence type="ECO:0000313" key="12">
    <source>
        <dbReference type="Proteomes" id="UP000325122"/>
    </source>
</evidence>
<accession>A0A5M6ZJS8</accession>
<dbReference type="InterPro" id="IPR052165">
    <property type="entry name" value="Membrane_assoc_protease"/>
</dbReference>
<dbReference type="PANTHER" id="PTHR33507:SF4">
    <property type="entry name" value="NODULATION COMPETITIVENESS PROTEIN NFED"/>
    <property type="match status" value="1"/>
</dbReference>
<feature type="region of interest" description="Disordered" evidence="5">
    <location>
        <begin position="134"/>
        <end position="181"/>
    </location>
</feature>
<evidence type="ECO:0000313" key="11">
    <source>
        <dbReference type="EMBL" id="KAA5805076.1"/>
    </source>
</evidence>
<feature type="transmembrane region" description="Helical" evidence="6">
    <location>
        <begin position="284"/>
        <end position="300"/>
    </location>
</feature>
<evidence type="ECO:0000256" key="7">
    <source>
        <dbReference type="SAM" id="SignalP"/>
    </source>
</evidence>
<dbReference type="RefSeq" id="WP_150022108.1">
    <property type="nucleotide sequence ID" value="NZ_VWOJ01000001.1"/>
</dbReference>
<dbReference type="PANTHER" id="PTHR33507">
    <property type="entry name" value="INNER MEMBRANE PROTEIN YBBJ"/>
    <property type="match status" value="1"/>
</dbReference>
<feature type="transmembrane region" description="Helical" evidence="6">
    <location>
        <begin position="383"/>
        <end position="405"/>
    </location>
</feature>
<feature type="chain" id="PRO_5024414325" evidence="7">
    <location>
        <begin position="25"/>
        <end position="472"/>
    </location>
</feature>
<reference evidence="11 12" key="1">
    <citation type="submission" date="2019-09" db="EMBL/GenBank/DDBJ databases">
        <authorList>
            <person name="Kevbrin V."/>
            <person name="Grouzdev D.S."/>
        </authorList>
    </citation>
    <scope>NUCLEOTIDE SEQUENCE [LARGE SCALE GENOMIC DNA]</scope>
    <source>
        <strain evidence="11 12">G-192</strain>
    </source>
</reference>
<dbReference type="SUPFAM" id="SSF52096">
    <property type="entry name" value="ClpP/crotonase"/>
    <property type="match status" value="1"/>
</dbReference>
<feature type="domain" description="NfeD1b N-terminal" evidence="10">
    <location>
        <begin position="53"/>
        <end position="142"/>
    </location>
</feature>
<name>A0A5M6ZJS8_9PROT</name>
<feature type="transmembrane region" description="Helical" evidence="6">
    <location>
        <begin position="330"/>
        <end position="349"/>
    </location>
</feature>
<keyword evidence="3 6" id="KW-1133">Transmembrane helix</keyword>
<dbReference type="InterPro" id="IPR056739">
    <property type="entry name" value="NfeD_membrane"/>
</dbReference>
<dbReference type="Proteomes" id="UP000325122">
    <property type="component" value="Unassembled WGS sequence"/>
</dbReference>
<evidence type="ECO:0000256" key="2">
    <source>
        <dbReference type="ARBA" id="ARBA00022692"/>
    </source>
</evidence>
<evidence type="ECO:0000259" key="10">
    <source>
        <dbReference type="Pfam" id="PF25145"/>
    </source>
</evidence>
<gene>
    <name evidence="11" type="ORF">F1654_03540</name>
</gene>
<keyword evidence="2 6" id="KW-0812">Transmembrane</keyword>
<dbReference type="Pfam" id="PF01957">
    <property type="entry name" value="NfeD"/>
    <property type="match status" value="1"/>
</dbReference>
<dbReference type="CDD" id="cd07020">
    <property type="entry name" value="Clp_protease_NfeD_1"/>
    <property type="match status" value="1"/>
</dbReference>